<accession>A0A1H6DS98</accession>
<reference evidence="1 2" key="1">
    <citation type="submission" date="2016-10" db="EMBL/GenBank/DDBJ databases">
        <authorList>
            <person name="de Groot N.N."/>
        </authorList>
    </citation>
    <scope>NUCLEOTIDE SEQUENCE [LARGE SCALE GENOMIC DNA]</scope>
    <source>
        <strain evidence="1 2">DSM 22012</strain>
    </source>
</reference>
<dbReference type="EMBL" id="FNVQ01000009">
    <property type="protein sequence ID" value="SEG88108.1"/>
    <property type="molecule type" value="Genomic_DNA"/>
</dbReference>
<keyword evidence="2" id="KW-1185">Reference proteome</keyword>
<dbReference type="Proteomes" id="UP000236745">
    <property type="component" value="Unassembled WGS sequence"/>
</dbReference>
<sequence>MPNIEQQNQMPILHSIPDESFFMVCLREAAQGNWASIVEDLRPRVVCKKAR</sequence>
<gene>
    <name evidence="1" type="ORF">SAMN05444390_10928</name>
</gene>
<name>A0A1H6DS98_9GAMM</name>
<evidence type="ECO:0000313" key="2">
    <source>
        <dbReference type="Proteomes" id="UP000236745"/>
    </source>
</evidence>
<organism evidence="1 2">
    <name type="scientific">Marinobacterium lutimaris</name>
    <dbReference type="NCBI Taxonomy" id="568106"/>
    <lineage>
        <taxon>Bacteria</taxon>
        <taxon>Pseudomonadati</taxon>
        <taxon>Pseudomonadota</taxon>
        <taxon>Gammaproteobacteria</taxon>
        <taxon>Oceanospirillales</taxon>
        <taxon>Oceanospirillaceae</taxon>
        <taxon>Marinobacterium</taxon>
    </lineage>
</organism>
<protein>
    <submittedName>
        <fullName evidence="1">Uncharacterized protein</fullName>
    </submittedName>
</protein>
<proteinExistence type="predicted"/>
<dbReference type="AlphaFoldDB" id="A0A1H6DS98"/>
<evidence type="ECO:0000313" key="1">
    <source>
        <dbReference type="EMBL" id="SEG88108.1"/>
    </source>
</evidence>